<dbReference type="GO" id="GO:0004222">
    <property type="term" value="F:metalloendopeptidase activity"/>
    <property type="evidence" value="ECO:0007669"/>
    <property type="project" value="InterPro"/>
</dbReference>
<dbReference type="GO" id="GO:0005886">
    <property type="term" value="C:plasma membrane"/>
    <property type="evidence" value="ECO:0007669"/>
    <property type="project" value="TreeGrafter"/>
</dbReference>
<keyword evidence="6" id="KW-0482">Metalloprotease</keyword>
<dbReference type="Pfam" id="PF05649">
    <property type="entry name" value="Peptidase_M13_N"/>
    <property type="match status" value="1"/>
</dbReference>
<evidence type="ECO:0000256" key="5">
    <source>
        <dbReference type="ARBA" id="ARBA00022833"/>
    </source>
</evidence>
<evidence type="ECO:0000313" key="9">
    <source>
        <dbReference type="EMBL" id="KAG1568747.1"/>
    </source>
</evidence>
<keyword evidence="4" id="KW-0378">Hydrolase</keyword>
<dbReference type="AlphaFoldDB" id="A0A9P6Z239"/>
<feature type="domain" description="Peptidase M13 C-terminal" evidence="7">
    <location>
        <begin position="381"/>
        <end position="588"/>
    </location>
</feature>
<organism evidence="9 10">
    <name type="scientific">Rhizopus delemar</name>
    <dbReference type="NCBI Taxonomy" id="936053"/>
    <lineage>
        <taxon>Eukaryota</taxon>
        <taxon>Fungi</taxon>
        <taxon>Fungi incertae sedis</taxon>
        <taxon>Mucoromycota</taxon>
        <taxon>Mucoromycotina</taxon>
        <taxon>Mucoromycetes</taxon>
        <taxon>Mucorales</taxon>
        <taxon>Mucorineae</taxon>
        <taxon>Rhizopodaceae</taxon>
        <taxon>Rhizopus</taxon>
    </lineage>
</organism>
<evidence type="ECO:0000256" key="6">
    <source>
        <dbReference type="ARBA" id="ARBA00023049"/>
    </source>
</evidence>
<protein>
    <recommendedName>
        <fullName evidence="11">Peptidase M13 C-terminal domain-containing protein</fullName>
    </recommendedName>
</protein>
<comment type="cofactor">
    <cofactor evidence="1">
        <name>Zn(2+)</name>
        <dbReference type="ChEBI" id="CHEBI:29105"/>
    </cofactor>
</comment>
<dbReference type="PROSITE" id="PS51885">
    <property type="entry name" value="NEPRILYSIN"/>
    <property type="match status" value="1"/>
</dbReference>
<dbReference type="InterPro" id="IPR008753">
    <property type="entry name" value="Peptidase_M13_N"/>
</dbReference>
<dbReference type="Pfam" id="PF01431">
    <property type="entry name" value="Peptidase_M13"/>
    <property type="match status" value="1"/>
</dbReference>
<dbReference type="PANTHER" id="PTHR11733:SF232">
    <property type="entry name" value="NEPRILYSIN METALLOPEPTIDASE FAMILY"/>
    <property type="match status" value="1"/>
</dbReference>
<dbReference type="GO" id="GO:0016485">
    <property type="term" value="P:protein processing"/>
    <property type="evidence" value="ECO:0007669"/>
    <property type="project" value="TreeGrafter"/>
</dbReference>
<dbReference type="CDD" id="cd08662">
    <property type="entry name" value="M13"/>
    <property type="match status" value="1"/>
</dbReference>
<keyword evidence="10" id="KW-1185">Reference proteome</keyword>
<gene>
    <name evidence="9" type="ORF">G6F50_007006</name>
</gene>
<dbReference type="InterPro" id="IPR018497">
    <property type="entry name" value="Peptidase_M13_C"/>
</dbReference>
<keyword evidence="5" id="KW-0862">Zinc</keyword>
<dbReference type="InterPro" id="IPR000718">
    <property type="entry name" value="Peptidase_M13"/>
</dbReference>
<evidence type="ECO:0000256" key="1">
    <source>
        <dbReference type="ARBA" id="ARBA00001947"/>
    </source>
</evidence>
<dbReference type="PANTHER" id="PTHR11733">
    <property type="entry name" value="ZINC METALLOPROTEASE FAMILY M13 NEPRILYSIN-RELATED"/>
    <property type="match status" value="1"/>
</dbReference>
<dbReference type="PRINTS" id="PR00786">
    <property type="entry name" value="NEPRILYSIN"/>
</dbReference>
<keyword evidence="3" id="KW-0479">Metal-binding</keyword>
<evidence type="ECO:0000256" key="2">
    <source>
        <dbReference type="ARBA" id="ARBA00022670"/>
    </source>
</evidence>
<evidence type="ECO:0000259" key="7">
    <source>
        <dbReference type="Pfam" id="PF01431"/>
    </source>
</evidence>
<evidence type="ECO:0008006" key="11">
    <source>
        <dbReference type="Google" id="ProtNLM"/>
    </source>
</evidence>
<reference evidence="9 10" key="1">
    <citation type="journal article" date="2020" name="Microb. Genom.">
        <title>Genetic diversity of clinical and environmental Mucorales isolates obtained from an investigation of mucormycosis cases among solid organ transplant recipients.</title>
        <authorList>
            <person name="Nguyen M.H."/>
            <person name="Kaul D."/>
            <person name="Muto C."/>
            <person name="Cheng S.J."/>
            <person name="Richter R.A."/>
            <person name="Bruno V.M."/>
            <person name="Liu G."/>
            <person name="Beyhan S."/>
            <person name="Sundermann A.J."/>
            <person name="Mounaud S."/>
            <person name="Pasculle A.W."/>
            <person name="Nierman W.C."/>
            <person name="Driscoll E."/>
            <person name="Cumbie R."/>
            <person name="Clancy C.J."/>
            <person name="Dupont C.L."/>
        </authorList>
    </citation>
    <scope>NUCLEOTIDE SEQUENCE [LARGE SCALE GENOMIC DNA]</scope>
    <source>
        <strain evidence="9 10">GL24</strain>
    </source>
</reference>
<evidence type="ECO:0000313" key="10">
    <source>
        <dbReference type="Proteomes" id="UP000740926"/>
    </source>
</evidence>
<dbReference type="InterPro" id="IPR024079">
    <property type="entry name" value="MetalloPept_cat_dom_sf"/>
</dbReference>
<dbReference type="Proteomes" id="UP000740926">
    <property type="component" value="Unassembled WGS sequence"/>
</dbReference>
<dbReference type="InterPro" id="IPR042089">
    <property type="entry name" value="Peptidase_M13_dom_2"/>
</dbReference>
<evidence type="ECO:0000256" key="4">
    <source>
        <dbReference type="ARBA" id="ARBA00022801"/>
    </source>
</evidence>
<dbReference type="Gene3D" id="3.40.390.10">
    <property type="entry name" value="Collagenase (Catalytic Domain)"/>
    <property type="match status" value="1"/>
</dbReference>
<dbReference type="SUPFAM" id="SSF55486">
    <property type="entry name" value="Metalloproteases ('zincins'), catalytic domain"/>
    <property type="match status" value="1"/>
</dbReference>
<dbReference type="Gene3D" id="1.10.1380.10">
    <property type="entry name" value="Neutral endopeptidase , domain2"/>
    <property type="match status" value="1"/>
</dbReference>
<evidence type="ECO:0000259" key="8">
    <source>
        <dbReference type="Pfam" id="PF05649"/>
    </source>
</evidence>
<comment type="caution">
    <text evidence="9">The sequence shown here is derived from an EMBL/GenBank/DDBJ whole genome shotgun (WGS) entry which is preliminary data.</text>
</comment>
<dbReference type="GO" id="GO:0046872">
    <property type="term" value="F:metal ion binding"/>
    <property type="evidence" value="ECO:0007669"/>
    <property type="project" value="UniProtKB-KW"/>
</dbReference>
<accession>A0A9P6Z239</accession>
<sequence>MDLKVLQDETKNQIKRKDTFQITPILMDILSSPQYSSDGMVVDVGGLFSLEIYSNNIDPSRKFFLLTPPKDNKEYEYKTMMDLASSVLGSKNSTERDQNRIKLMEEIGMETLSNPELYAMVDSTVSLQERLVELAGSISDYDRHTYTVDEAKDEFAFIDWTGILASSIPQIIDTSNISIQVYNIEYFKELSYYANIDDPTRPIHKDAIANHFMIYKIATEASKLDSELRQIIPDSTFQTRSSICIEKVLERFGLAAGRFYSMITFGGESDKARLEAMATNIKRALIKRIQNADWLDISTKNSATKKLRMMQASIGYSTFSPDERSPLDIRQFMHGLETDFDTFYETDRAATRWRLQTYWDTLGERLNSTSWMGIITPQTVNAFNLLSKNSIFVSASFVQKPNYDRNYPDYFNYAGIGQSIGHEYSHGFDDLGSQYDEHGEKRDWWSIDTKAKYAKKTKCFVDEYSKASITDKRGKSYFVDGKLTLGESIADHEGLTAAYYAYLASKTKGKGYNPILPGLHNFSTESLFFINAARSFCSKTTAEAETDSLYDEHAPDAIRVNVLFRNSIEFAKVFNCPIGSKMHPSEEKCQIC</sequence>
<evidence type="ECO:0000256" key="3">
    <source>
        <dbReference type="ARBA" id="ARBA00022723"/>
    </source>
</evidence>
<proteinExistence type="predicted"/>
<name>A0A9P6Z239_9FUNG</name>
<keyword evidence="2" id="KW-0645">Protease</keyword>
<dbReference type="EMBL" id="JAANIU010001072">
    <property type="protein sequence ID" value="KAG1568747.1"/>
    <property type="molecule type" value="Genomic_DNA"/>
</dbReference>
<feature type="domain" description="Peptidase M13 N-terminal" evidence="8">
    <location>
        <begin position="102"/>
        <end position="316"/>
    </location>
</feature>